<dbReference type="EMBL" id="CM001219">
    <property type="protein sequence ID" value="KEH33429.1"/>
    <property type="molecule type" value="Genomic_DNA"/>
</dbReference>
<keyword evidence="3" id="KW-1185">Reference proteome</keyword>
<dbReference type="AlphaFoldDB" id="A0A072UUC5"/>
<evidence type="ECO:0000313" key="2">
    <source>
        <dbReference type="EnsemblPlants" id="KEH33429"/>
    </source>
</evidence>
<reference evidence="2" key="3">
    <citation type="submission" date="2015-04" db="UniProtKB">
        <authorList>
            <consortium name="EnsemblPlants"/>
        </authorList>
    </citation>
    <scope>IDENTIFICATION</scope>
    <source>
        <strain evidence="2">cv. Jemalong A17</strain>
    </source>
</reference>
<accession>A0A072UUC5</accession>
<reference evidence="1 3" key="2">
    <citation type="journal article" date="2014" name="BMC Genomics">
        <title>An improved genome release (version Mt4.0) for the model legume Medicago truncatula.</title>
        <authorList>
            <person name="Tang H."/>
            <person name="Krishnakumar V."/>
            <person name="Bidwell S."/>
            <person name="Rosen B."/>
            <person name="Chan A."/>
            <person name="Zhou S."/>
            <person name="Gentzbittel L."/>
            <person name="Childs K.L."/>
            <person name="Yandell M."/>
            <person name="Gundlach H."/>
            <person name="Mayer K.F."/>
            <person name="Schwartz D.C."/>
            <person name="Town C.D."/>
        </authorList>
    </citation>
    <scope>GENOME REANNOTATION</scope>
    <source>
        <strain evidence="1">A17</strain>
        <strain evidence="2 3">cv. Jemalong A17</strain>
    </source>
</reference>
<dbReference type="HOGENOM" id="CLU_1838089_0_0_1"/>
<reference evidence="1 3" key="1">
    <citation type="journal article" date="2011" name="Nature">
        <title>The Medicago genome provides insight into the evolution of rhizobial symbioses.</title>
        <authorList>
            <person name="Young N.D."/>
            <person name="Debelle F."/>
            <person name="Oldroyd G.E."/>
            <person name="Geurts R."/>
            <person name="Cannon S.B."/>
            <person name="Udvardi M.K."/>
            <person name="Benedito V.A."/>
            <person name="Mayer K.F."/>
            <person name="Gouzy J."/>
            <person name="Schoof H."/>
            <person name="Van de Peer Y."/>
            <person name="Proost S."/>
            <person name="Cook D.R."/>
            <person name="Meyers B.C."/>
            <person name="Spannagl M."/>
            <person name="Cheung F."/>
            <person name="De Mita S."/>
            <person name="Krishnakumar V."/>
            <person name="Gundlach H."/>
            <person name="Zhou S."/>
            <person name="Mudge J."/>
            <person name="Bharti A.K."/>
            <person name="Murray J.D."/>
            <person name="Naoumkina M.A."/>
            <person name="Rosen B."/>
            <person name="Silverstein K.A."/>
            <person name="Tang H."/>
            <person name="Rombauts S."/>
            <person name="Zhao P.X."/>
            <person name="Zhou P."/>
            <person name="Barbe V."/>
            <person name="Bardou P."/>
            <person name="Bechner M."/>
            <person name="Bellec A."/>
            <person name="Berger A."/>
            <person name="Berges H."/>
            <person name="Bidwell S."/>
            <person name="Bisseling T."/>
            <person name="Choisne N."/>
            <person name="Couloux A."/>
            <person name="Denny R."/>
            <person name="Deshpande S."/>
            <person name="Dai X."/>
            <person name="Doyle J.J."/>
            <person name="Dudez A.M."/>
            <person name="Farmer A.D."/>
            <person name="Fouteau S."/>
            <person name="Franken C."/>
            <person name="Gibelin C."/>
            <person name="Gish J."/>
            <person name="Goldstein S."/>
            <person name="Gonzalez A.J."/>
            <person name="Green P.J."/>
            <person name="Hallab A."/>
            <person name="Hartog M."/>
            <person name="Hua A."/>
            <person name="Humphray S.J."/>
            <person name="Jeong D.H."/>
            <person name="Jing Y."/>
            <person name="Jocker A."/>
            <person name="Kenton S.M."/>
            <person name="Kim D.J."/>
            <person name="Klee K."/>
            <person name="Lai H."/>
            <person name="Lang C."/>
            <person name="Lin S."/>
            <person name="Macmil S.L."/>
            <person name="Magdelenat G."/>
            <person name="Matthews L."/>
            <person name="McCorrison J."/>
            <person name="Monaghan E.L."/>
            <person name="Mun J.H."/>
            <person name="Najar F.Z."/>
            <person name="Nicholson C."/>
            <person name="Noirot C."/>
            <person name="O'Bleness M."/>
            <person name="Paule C.R."/>
            <person name="Poulain J."/>
            <person name="Prion F."/>
            <person name="Qin B."/>
            <person name="Qu C."/>
            <person name="Retzel E.F."/>
            <person name="Riddle C."/>
            <person name="Sallet E."/>
            <person name="Samain S."/>
            <person name="Samson N."/>
            <person name="Sanders I."/>
            <person name="Saurat O."/>
            <person name="Scarpelli C."/>
            <person name="Schiex T."/>
            <person name="Segurens B."/>
            <person name="Severin A.J."/>
            <person name="Sherrier D.J."/>
            <person name="Shi R."/>
            <person name="Sims S."/>
            <person name="Singer S.R."/>
            <person name="Sinharoy S."/>
            <person name="Sterck L."/>
            <person name="Viollet A."/>
            <person name="Wang B.B."/>
            <person name="Wang K."/>
            <person name="Wang M."/>
            <person name="Wang X."/>
            <person name="Warfsmann J."/>
            <person name="Weissenbach J."/>
            <person name="White D.D."/>
            <person name="White J.D."/>
            <person name="Wiley G.B."/>
            <person name="Wincker P."/>
            <person name="Xing Y."/>
            <person name="Yang L."/>
            <person name="Yao Z."/>
            <person name="Ying F."/>
            <person name="Zhai J."/>
            <person name="Zhou L."/>
            <person name="Zuber A."/>
            <person name="Denarie J."/>
            <person name="Dixon R.A."/>
            <person name="May G.D."/>
            <person name="Schwartz D.C."/>
            <person name="Rogers J."/>
            <person name="Quetier F."/>
            <person name="Town C.D."/>
            <person name="Roe B.A."/>
        </authorList>
    </citation>
    <scope>NUCLEOTIDE SEQUENCE [LARGE SCALE GENOMIC DNA]</scope>
    <source>
        <strain evidence="1">A17</strain>
        <strain evidence="2 3">cv. Jemalong A17</strain>
    </source>
</reference>
<dbReference type="EnsemblPlants" id="KEH33429">
    <property type="protein sequence ID" value="KEH33429"/>
    <property type="gene ID" value="MTR_3g036455"/>
</dbReference>
<evidence type="ECO:0000313" key="1">
    <source>
        <dbReference type="EMBL" id="KEH33429.1"/>
    </source>
</evidence>
<sequence>MKVEEEGLVCVFEEEAALLEKAEIPTEFRDGIRFVSIRDGIRDAHPPSILLILNFKPCYQQPQFILLLNYQQFTSINFSYSQFQTLIPILGYKDKPNTNWRFFVKNIRDLISNYTKSIEELVRSEPSEPVVLFRQIMNLK</sequence>
<name>A0A072UUC5_MEDTR</name>
<organism evidence="1 3">
    <name type="scientific">Medicago truncatula</name>
    <name type="common">Barrel medic</name>
    <name type="synonym">Medicago tribuloides</name>
    <dbReference type="NCBI Taxonomy" id="3880"/>
    <lineage>
        <taxon>Eukaryota</taxon>
        <taxon>Viridiplantae</taxon>
        <taxon>Streptophyta</taxon>
        <taxon>Embryophyta</taxon>
        <taxon>Tracheophyta</taxon>
        <taxon>Spermatophyta</taxon>
        <taxon>Magnoliopsida</taxon>
        <taxon>eudicotyledons</taxon>
        <taxon>Gunneridae</taxon>
        <taxon>Pentapetalae</taxon>
        <taxon>rosids</taxon>
        <taxon>fabids</taxon>
        <taxon>Fabales</taxon>
        <taxon>Fabaceae</taxon>
        <taxon>Papilionoideae</taxon>
        <taxon>50 kb inversion clade</taxon>
        <taxon>NPAAA clade</taxon>
        <taxon>Hologalegina</taxon>
        <taxon>IRL clade</taxon>
        <taxon>Trifolieae</taxon>
        <taxon>Medicago</taxon>
    </lineage>
</organism>
<gene>
    <name evidence="1" type="ordered locus">MTR_3g036455</name>
</gene>
<evidence type="ECO:0000313" key="3">
    <source>
        <dbReference type="Proteomes" id="UP000002051"/>
    </source>
</evidence>
<dbReference type="Proteomes" id="UP000002051">
    <property type="component" value="Chromosome 3"/>
</dbReference>
<protein>
    <submittedName>
        <fullName evidence="1 2">Uncharacterized protein</fullName>
    </submittedName>
</protein>
<proteinExistence type="predicted"/>